<evidence type="ECO:0000256" key="4">
    <source>
        <dbReference type="ARBA" id="ARBA00022491"/>
    </source>
</evidence>
<reference evidence="8 9" key="1">
    <citation type="journal article" date="2020" name="bioRxiv">
        <title>Metabolic contributions of an alphaproteobacterial endosymbiont in the apicomplexan Cardiosporidium cionae.</title>
        <authorList>
            <person name="Hunter E.S."/>
            <person name="Paight C.J."/>
            <person name="Lane C.E."/>
        </authorList>
    </citation>
    <scope>NUCLEOTIDE SEQUENCE [LARGE SCALE GENOMIC DNA]</scope>
    <source>
        <strain evidence="8">ESH_2018</strain>
    </source>
</reference>
<evidence type="ECO:0000256" key="5">
    <source>
        <dbReference type="ARBA" id="ARBA00022845"/>
    </source>
</evidence>
<evidence type="ECO:0000256" key="3">
    <source>
        <dbReference type="ARBA" id="ARBA00022490"/>
    </source>
</evidence>
<dbReference type="EMBL" id="JADAQX010000455">
    <property type="protein sequence ID" value="KAF8820179.1"/>
    <property type="molecule type" value="Genomic_DNA"/>
</dbReference>
<evidence type="ECO:0000259" key="7">
    <source>
        <dbReference type="PROSITE" id="PS50908"/>
    </source>
</evidence>
<comment type="caution">
    <text evidence="8">The sequence shown here is derived from an EMBL/GenBank/DDBJ whole genome shotgun (WGS) entry which is preliminary data.</text>
</comment>
<evidence type="ECO:0000313" key="8">
    <source>
        <dbReference type="EMBL" id="KAF8820179.1"/>
    </source>
</evidence>
<keyword evidence="3" id="KW-0963">Cytoplasm</keyword>
<dbReference type="InterPro" id="IPR036956">
    <property type="entry name" value="Impact_N_sf"/>
</dbReference>
<dbReference type="Pfam" id="PF05773">
    <property type="entry name" value="RWD"/>
    <property type="match status" value="1"/>
</dbReference>
<gene>
    <name evidence="8" type="ORF">IE077_003471</name>
</gene>
<dbReference type="InterPro" id="IPR006575">
    <property type="entry name" value="RWD_dom"/>
</dbReference>
<name>A0ABQ7J856_9APIC</name>
<evidence type="ECO:0000256" key="1">
    <source>
        <dbReference type="ARBA" id="ARBA00004496"/>
    </source>
</evidence>
<keyword evidence="5" id="KW-0810">Translation regulation</keyword>
<organism evidence="8 9">
    <name type="scientific">Cardiosporidium cionae</name>
    <dbReference type="NCBI Taxonomy" id="476202"/>
    <lineage>
        <taxon>Eukaryota</taxon>
        <taxon>Sar</taxon>
        <taxon>Alveolata</taxon>
        <taxon>Apicomplexa</taxon>
        <taxon>Aconoidasida</taxon>
        <taxon>Nephromycida</taxon>
        <taxon>Cardiosporidium</taxon>
    </lineage>
</organism>
<feature type="domain" description="RWD" evidence="7">
    <location>
        <begin position="21"/>
        <end position="150"/>
    </location>
</feature>
<dbReference type="PANTHER" id="PTHR16301:SF25">
    <property type="entry name" value="PROTEIN IMPACT"/>
    <property type="match status" value="1"/>
</dbReference>
<dbReference type="InterPro" id="IPR023582">
    <property type="entry name" value="Impact"/>
</dbReference>
<accession>A0ABQ7J856</accession>
<dbReference type="Pfam" id="PF01205">
    <property type="entry name" value="Impact_N"/>
    <property type="match status" value="1"/>
</dbReference>
<evidence type="ECO:0000313" key="9">
    <source>
        <dbReference type="Proteomes" id="UP000823046"/>
    </source>
</evidence>
<keyword evidence="6" id="KW-0346">Stress response</keyword>
<protein>
    <submittedName>
        <fullName evidence="8">IMPACT</fullName>
    </submittedName>
</protein>
<keyword evidence="9" id="KW-1185">Reference proteome</keyword>
<proteinExistence type="inferred from homology"/>
<dbReference type="PROSITE" id="PS50908">
    <property type="entry name" value="RWD"/>
    <property type="match status" value="1"/>
</dbReference>
<evidence type="ECO:0000256" key="6">
    <source>
        <dbReference type="ARBA" id="ARBA00023016"/>
    </source>
</evidence>
<dbReference type="Gene3D" id="3.10.110.10">
    <property type="entry name" value="Ubiquitin Conjugating Enzyme"/>
    <property type="match status" value="1"/>
</dbReference>
<dbReference type="SUPFAM" id="SSF54211">
    <property type="entry name" value="Ribosomal protein S5 domain 2-like"/>
    <property type="match status" value="1"/>
</dbReference>
<dbReference type="SUPFAM" id="SSF54495">
    <property type="entry name" value="UBC-like"/>
    <property type="match status" value="1"/>
</dbReference>
<comment type="similarity">
    <text evidence="2">Belongs to the IMPACT family.</text>
</comment>
<dbReference type="InterPro" id="IPR020568">
    <property type="entry name" value="Ribosomal_Su5_D2-typ_SF"/>
</dbReference>
<dbReference type="InterPro" id="IPR001498">
    <property type="entry name" value="Impact_N"/>
</dbReference>
<sequence>MLNSSNTDNCGSASLSSTIEEELEALLAIYGSESIAINRDARVVTYRFFFSDSISEEKNNISAKDKSSFLDNKGTQALQATYGHTVIDVQFYLPIGYPGGSTGPEIEIIPAVIDSMTVKDIKNAATSLFQSGNVTLFQSIECIREKLDIWYSSTLKFTQRELHTTLTTCSPTISPKPYESMTFGLKNIPREPSSPAAIHHGNEIIDRKSVFQAHAAEVYTLEEVKAVQNYLLDIPKIARATHNILAYRLSSSLMNRNNSANSLVKNIPHMHLQKGGSSPSEIVLQDHDSDGENASGGRVQHLLITLGLVNVMVIVTRWYGGKKLGPDRFKHINNAARDALEKGGFITSTKNSLKGISPSPYISSTKKKK</sequence>
<dbReference type="Proteomes" id="UP000823046">
    <property type="component" value="Unassembled WGS sequence"/>
</dbReference>
<keyword evidence="4" id="KW-0678">Repressor</keyword>
<dbReference type="Gene3D" id="3.30.230.30">
    <property type="entry name" value="Impact, N-terminal domain"/>
    <property type="match status" value="1"/>
</dbReference>
<comment type="subcellular location">
    <subcellularLocation>
        <location evidence="1">Cytoplasm</location>
    </subcellularLocation>
</comment>
<dbReference type="PANTHER" id="PTHR16301">
    <property type="entry name" value="IMPACT-RELATED"/>
    <property type="match status" value="1"/>
</dbReference>
<evidence type="ECO:0000256" key="2">
    <source>
        <dbReference type="ARBA" id="ARBA00007665"/>
    </source>
</evidence>
<dbReference type="InterPro" id="IPR016135">
    <property type="entry name" value="UBQ-conjugating_enzyme/RWD"/>
</dbReference>